<protein>
    <submittedName>
        <fullName evidence="10">Sugar porter family MFS transporter</fullName>
    </submittedName>
</protein>
<accession>A0A939TBU6</accession>
<dbReference type="InterPro" id="IPR005829">
    <property type="entry name" value="Sugar_transporter_CS"/>
</dbReference>
<evidence type="ECO:0000256" key="3">
    <source>
        <dbReference type="ARBA" id="ARBA00022448"/>
    </source>
</evidence>
<comment type="similarity">
    <text evidence="2 7">Belongs to the major facilitator superfamily. Sugar transporter (TC 2.A.1.1) family.</text>
</comment>
<evidence type="ECO:0000256" key="7">
    <source>
        <dbReference type="RuleBase" id="RU003346"/>
    </source>
</evidence>
<dbReference type="PROSITE" id="PS00217">
    <property type="entry name" value="SUGAR_TRANSPORT_2"/>
    <property type="match status" value="1"/>
</dbReference>
<comment type="caution">
    <text evidence="10">The sequence shown here is derived from an EMBL/GenBank/DDBJ whole genome shotgun (WGS) entry which is preliminary data.</text>
</comment>
<feature type="transmembrane region" description="Helical" evidence="8">
    <location>
        <begin position="169"/>
        <end position="194"/>
    </location>
</feature>
<evidence type="ECO:0000259" key="9">
    <source>
        <dbReference type="PROSITE" id="PS50850"/>
    </source>
</evidence>
<dbReference type="InterPro" id="IPR050814">
    <property type="entry name" value="Myo-inositol_Transporter"/>
</dbReference>
<sequence>MSGYVREAARNPFVLKISMLAALGGLLFGYDTGVISGALLYIKKDLDAGSLAQSWIVAGLLAGAVAGALAGGRLADWISRRWTLLISGVIYVVAAIASGLAQTSGQLVAARVVLGLAVGAASAVVPLYIAEHTPPKIRGGTVSYNQLMITIGILVAYLVNFALRNVADGWRWMLALGAVPGVVLVLSMLVVPYSPRWLMQRGRREEARGVLARTRRADEVDAELDGIETVVRQERRRGFRELFGTRLRPLMIIGIGLAVVQQAVGVNTVVYFSPTILTYTGLKANDAIAQAVTVGITNVVFTVVAIVLLDRIGRRTLLIVGTVGLTIGLALLATFFGLGWQGEAPWVALVALLLYIASFAVGLGPVFWLMISEIFPQTLRGRAMAVCTLFNWAANFVVSYYFLQLIDAIGRAWTFWLYAGLAVAGIVFFVVRVPETRGRSLEQIEHELGGSGASGRPAGAVQFHS</sequence>
<feature type="transmembrane region" description="Helical" evidence="8">
    <location>
        <begin position="108"/>
        <end position="130"/>
    </location>
</feature>
<feature type="transmembrane region" description="Helical" evidence="8">
    <location>
        <begin position="54"/>
        <end position="75"/>
    </location>
</feature>
<gene>
    <name evidence="10" type="ORF">J4573_25910</name>
</gene>
<evidence type="ECO:0000256" key="8">
    <source>
        <dbReference type="SAM" id="Phobius"/>
    </source>
</evidence>
<keyword evidence="6 8" id="KW-0472">Membrane</keyword>
<dbReference type="Proteomes" id="UP000669179">
    <property type="component" value="Unassembled WGS sequence"/>
</dbReference>
<keyword evidence="11" id="KW-1185">Reference proteome</keyword>
<evidence type="ECO:0000256" key="2">
    <source>
        <dbReference type="ARBA" id="ARBA00010992"/>
    </source>
</evidence>
<dbReference type="InterPro" id="IPR020846">
    <property type="entry name" value="MFS_dom"/>
</dbReference>
<dbReference type="Gene3D" id="1.20.1250.20">
    <property type="entry name" value="MFS general substrate transporter like domains"/>
    <property type="match status" value="1"/>
</dbReference>
<evidence type="ECO:0000256" key="5">
    <source>
        <dbReference type="ARBA" id="ARBA00022989"/>
    </source>
</evidence>
<proteinExistence type="inferred from homology"/>
<feature type="transmembrane region" description="Helical" evidence="8">
    <location>
        <begin position="82"/>
        <end position="102"/>
    </location>
</feature>
<keyword evidence="5 8" id="KW-1133">Transmembrane helix</keyword>
<dbReference type="PRINTS" id="PR00171">
    <property type="entry name" value="SUGRTRNSPORT"/>
</dbReference>
<dbReference type="GO" id="GO:0005886">
    <property type="term" value="C:plasma membrane"/>
    <property type="evidence" value="ECO:0007669"/>
    <property type="project" value="UniProtKB-SubCell"/>
</dbReference>
<feature type="transmembrane region" description="Helical" evidence="8">
    <location>
        <begin position="287"/>
        <end position="309"/>
    </location>
</feature>
<dbReference type="AlphaFoldDB" id="A0A939TBU6"/>
<dbReference type="Pfam" id="PF00083">
    <property type="entry name" value="Sugar_tr"/>
    <property type="match status" value="1"/>
</dbReference>
<feature type="transmembrane region" description="Helical" evidence="8">
    <location>
        <begin position="346"/>
        <end position="371"/>
    </location>
</feature>
<keyword evidence="3 7" id="KW-0813">Transport</keyword>
<feature type="transmembrane region" description="Helical" evidence="8">
    <location>
        <begin position="20"/>
        <end position="42"/>
    </location>
</feature>
<reference evidence="10" key="1">
    <citation type="submission" date="2021-03" db="EMBL/GenBank/DDBJ databases">
        <authorList>
            <person name="Kanchanasin P."/>
            <person name="Saeng-In P."/>
            <person name="Phongsopitanun W."/>
            <person name="Yuki M."/>
            <person name="Kudo T."/>
            <person name="Ohkuma M."/>
            <person name="Tanasupawat S."/>
        </authorList>
    </citation>
    <scope>NUCLEOTIDE SEQUENCE</scope>
    <source>
        <strain evidence="10">GKU 128</strain>
    </source>
</reference>
<dbReference type="EMBL" id="JAGEOJ010000010">
    <property type="protein sequence ID" value="MBO2450565.1"/>
    <property type="molecule type" value="Genomic_DNA"/>
</dbReference>
<dbReference type="PROSITE" id="PS00216">
    <property type="entry name" value="SUGAR_TRANSPORT_1"/>
    <property type="match status" value="1"/>
</dbReference>
<comment type="subcellular location">
    <subcellularLocation>
        <location evidence="1">Cell membrane</location>
        <topology evidence="1">Multi-pass membrane protein</topology>
    </subcellularLocation>
</comment>
<evidence type="ECO:0000256" key="1">
    <source>
        <dbReference type="ARBA" id="ARBA00004651"/>
    </source>
</evidence>
<dbReference type="PANTHER" id="PTHR48020">
    <property type="entry name" value="PROTON MYO-INOSITOL COTRANSPORTER"/>
    <property type="match status" value="1"/>
</dbReference>
<feature type="domain" description="Major facilitator superfamily (MFS) profile" evidence="9">
    <location>
        <begin position="17"/>
        <end position="437"/>
    </location>
</feature>
<evidence type="ECO:0000313" key="10">
    <source>
        <dbReference type="EMBL" id="MBO2450565.1"/>
    </source>
</evidence>
<dbReference type="SUPFAM" id="SSF103473">
    <property type="entry name" value="MFS general substrate transporter"/>
    <property type="match status" value="1"/>
</dbReference>
<dbReference type="InterPro" id="IPR036259">
    <property type="entry name" value="MFS_trans_sf"/>
</dbReference>
<feature type="transmembrane region" description="Helical" evidence="8">
    <location>
        <begin position="142"/>
        <end position="163"/>
    </location>
</feature>
<dbReference type="NCBIfam" id="TIGR00879">
    <property type="entry name" value="SP"/>
    <property type="match status" value="1"/>
</dbReference>
<dbReference type="InterPro" id="IPR003663">
    <property type="entry name" value="Sugar/inositol_transpt"/>
</dbReference>
<dbReference type="InterPro" id="IPR005828">
    <property type="entry name" value="MFS_sugar_transport-like"/>
</dbReference>
<organism evidence="10 11">
    <name type="scientific">Actinomadura barringtoniae</name>
    <dbReference type="NCBI Taxonomy" id="1427535"/>
    <lineage>
        <taxon>Bacteria</taxon>
        <taxon>Bacillati</taxon>
        <taxon>Actinomycetota</taxon>
        <taxon>Actinomycetes</taxon>
        <taxon>Streptosporangiales</taxon>
        <taxon>Thermomonosporaceae</taxon>
        <taxon>Actinomadura</taxon>
    </lineage>
</organism>
<keyword evidence="4 8" id="KW-0812">Transmembrane</keyword>
<name>A0A939TBU6_9ACTN</name>
<evidence type="ECO:0000313" key="11">
    <source>
        <dbReference type="Proteomes" id="UP000669179"/>
    </source>
</evidence>
<feature type="transmembrane region" description="Helical" evidence="8">
    <location>
        <begin position="316"/>
        <end position="340"/>
    </location>
</feature>
<evidence type="ECO:0000256" key="6">
    <source>
        <dbReference type="ARBA" id="ARBA00023136"/>
    </source>
</evidence>
<dbReference type="FunFam" id="1.20.1250.20:FF:000073">
    <property type="entry name" value="MFS myo-inositol transporter, putative"/>
    <property type="match status" value="1"/>
</dbReference>
<feature type="transmembrane region" description="Helical" evidence="8">
    <location>
        <begin position="415"/>
        <end position="433"/>
    </location>
</feature>
<feature type="transmembrane region" description="Helical" evidence="8">
    <location>
        <begin position="250"/>
        <end position="272"/>
    </location>
</feature>
<evidence type="ECO:0000256" key="4">
    <source>
        <dbReference type="ARBA" id="ARBA00022692"/>
    </source>
</evidence>
<dbReference type="RefSeq" id="WP_208258416.1">
    <property type="nucleotide sequence ID" value="NZ_JAGEOJ010000010.1"/>
</dbReference>
<dbReference type="PROSITE" id="PS50850">
    <property type="entry name" value="MFS"/>
    <property type="match status" value="1"/>
</dbReference>
<dbReference type="PANTHER" id="PTHR48020:SF12">
    <property type="entry name" value="PROTON MYO-INOSITOL COTRANSPORTER"/>
    <property type="match status" value="1"/>
</dbReference>
<feature type="transmembrane region" description="Helical" evidence="8">
    <location>
        <begin position="383"/>
        <end position="403"/>
    </location>
</feature>
<dbReference type="GO" id="GO:0022857">
    <property type="term" value="F:transmembrane transporter activity"/>
    <property type="evidence" value="ECO:0007669"/>
    <property type="project" value="InterPro"/>
</dbReference>